<dbReference type="PANTHER" id="PTHR37610:SF101">
    <property type="entry name" value="(RAPE) HYPOTHETICAL PROTEIN"/>
    <property type="match status" value="1"/>
</dbReference>
<dbReference type="Pfam" id="PF14244">
    <property type="entry name" value="Retrotran_gag_3"/>
    <property type="match status" value="1"/>
</dbReference>
<dbReference type="InterPro" id="IPR054722">
    <property type="entry name" value="PolX-like_BBD"/>
</dbReference>
<evidence type="ECO:0000313" key="4">
    <source>
        <dbReference type="RefSeq" id="XP_056697415.1"/>
    </source>
</evidence>
<evidence type="ECO:0000259" key="2">
    <source>
        <dbReference type="SMART" id="SM00343"/>
    </source>
</evidence>
<accession>A0ABM3RPA2</accession>
<dbReference type="RefSeq" id="XP_056697415.1">
    <property type="nucleotide sequence ID" value="XM_056841437.1"/>
</dbReference>
<dbReference type="Pfam" id="PF22936">
    <property type="entry name" value="Pol_BBD"/>
    <property type="match status" value="1"/>
</dbReference>
<keyword evidence="3" id="KW-1185">Reference proteome</keyword>
<reference evidence="4" key="2">
    <citation type="submission" date="2025-08" db="UniProtKB">
        <authorList>
            <consortium name="RefSeq"/>
        </authorList>
    </citation>
    <scope>IDENTIFICATION</scope>
    <source>
        <tissue evidence="4">Leaf</tissue>
    </source>
</reference>
<gene>
    <name evidence="4" type="primary">LOC110778616</name>
</gene>
<dbReference type="SMART" id="SM00343">
    <property type="entry name" value="ZnF_C2HC"/>
    <property type="match status" value="2"/>
</dbReference>
<sequence>MTGEETPPPTPRKIQPDSPFFLGSQDRPGDFITPNRLRNDNYDDWAVDIQAALEARRKFEFLDGTITGPTPPCTQSDWTIINAMLVSWITNTIHPEVKSNISKFRDAKRLWDHLKQHFAQTNGPRIQQLKSSIAKCEQTKTIVHEARQEQSKLHQFLMGLYSDYYATLRTNILSQDPLPMLDRAYQLVTQDEQVRKAKQESEEKPIEALGFHVRTGAGRGRGRTERPVCSHCNKPGHEAANCWYDLVCSHCKKNGHEASHCYELVGYPEHWQDYRTNGGAGRGGRGTSAGRGRGALANAATGSNNLVTGVVANAVTSNNKSVADSANVGNSSNQLFTSEQWKALAGLFGNSAIPENRLNGKFDNNAWIIDTGATHHIMGKKSLLFDTQQVEYPVGLPNGEFVIATLEGSVCLSDTITLKHVLYAPHFSCNLLSVSQLNDDLQSIVQFDSYMCAIQDPTKELIGTGVRRDGLYYFKEPDSVQHVTVTEATSNLEL</sequence>
<dbReference type="GeneID" id="110778616"/>
<reference evidence="3" key="1">
    <citation type="journal article" date="2021" name="Nat. Commun.">
        <title>Genomic analyses provide insights into spinach domestication and the genetic basis of agronomic traits.</title>
        <authorList>
            <person name="Cai X."/>
            <person name="Sun X."/>
            <person name="Xu C."/>
            <person name="Sun H."/>
            <person name="Wang X."/>
            <person name="Ge C."/>
            <person name="Zhang Z."/>
            <person name="Wang Q."/>
            <person name="Fei Z."/>
            <person name="Jiao C."/>
            <person name="Wang Q."/>
        </authorList>
    </citation>
    <scope>NUCLEOTIDE SEQUENCE [LARGE SCALE GENOMIC DNA]</scope>
    <source>
        <strain evidence="3">cv. Varoflay</strain>
    </source>
</reference>
<dbReference type="InterPro" id="IPR036875">
    <property type="entry name" value="Znf_CCHC_sf"/>
</dbReference>
<feature type="region of interest" description="Disordered" evidence="1">
    <location>
        <begin position="1"/>
        <end position="26"/>
    </location>
</feature>
<dbReference type="InterPro" id="IPR029472">
    <property type="entry name" value="Copia-like_N"/>
</dbReference>
<organism evidence="3 4">
    <name type="scientific">Spinacia oleracea</name>
    <name type="common">Spinach</name>
    <dbReference type="NCBI Taxonomy" id="3562"/>
    <lineage>
        <taxon>Eukaryota</taxon>
        <taxon>Viridiplantae</taxon>
        <taxon>Streptophyta</taxon>
        <taxon>Embryophyta</taxon>
        <taxon>Tracheophyta</taxon>
        <taxon>Spermatophyta</taxon>
        <taxon>Magnoliopsida</taxon>
        <taxon>eudicotyledons</taxon>
        <taxon>Gunneridae</taxon>
        <taxon>Pentapetalae</taxon>
        <taxon>Caryophyllales</taxon>
        <taxon>Chenopodiaceae</taxon>
        <taxon>Chenopodioideae</taxon>
        <taxon>Anserineae</taxon>
        <taxon>Spinacia</taxon>
    </lineage>
</organism>
<feature type="domain" description="CCHC-type" evidence="2">
    <location>
        <begin position="228"/>
        <end position="244"/>
    </location>
</feature>
<feature type="compositionally biased region" description="Pro residues" evidence="1">
    <location>
        <begin position="1"/>
        <end position="11"/>
    </location>
</feature>
<evidence type="ECO:0000256" key="1">
    <source>
        <dbReference type="SAM" id="MobiDB-lite"/>
    </source>
</evidence>
<name>A0ABM3RPA2_SPIOL</name>
<protein>
    <recommendedName>
        <fullName evidence="2">CCHC-type domain-containing protein</fullName>
    </recommendedName>
</protein>
<proteinExistence type="predicted"/>
<dbReference type="InterPro" id="IPR001878">
    <property type="entry name" value="Znf_CCHC"/>
</dbReference>
<dbReference type="Proteomes" id="UP000813463">
    <property type="component" value="Chromosome 4"/>
</dbReference>
<evidence type="ECO:0000313" key="3">
    <source>
        <dbReference type="Proteomes" id="UP000813463"/>
    </source>
</evidence>
<dbReference type="SUPFAM" id="SSF57756">
    <property type="entry name" value="Retrovirus zinc finger-like domains"/>
    <property type="match status" value="1"/>
</dbReference>
<feature type="domain" description="CCHC-type" evidence="2">
    <location>
        <begin position="247"/>
        <end position="263"/>
    </location>
</feature>
<dbReference type="Gene3D" id="4.10.60.10">
    <property type="entry name" value="Zinc finger, CCHC-type"/>
    <property type="match status" value="1"/>
</dbReference>
<dbReference type="PANTHER" id="PTHR37610">
    <property type="entry name" value="CCHC-TYPE DOMAIN-CONTAINING PROTEIN"/>
    <property type="match status" value="1"/>
</dbReference>